<dbReference type="Pfam" id="PF08977">
    <property type="entry name" value="BOFC_N"/>
    <property type="match status" value="1"/>
</dbReference>
<organism evidence="4 5">
    <name type="scientific">Thalassobacillus cyri</name>
    <dbReference type="NCBI Taxonomy" id="571932"/>
    <lineage>
        <taxon>Bacteria</taxon>
        <taxon>Bacillati</taxon>
        <taxon>Bacillota</taxon>
        <taxon>Bacilli</taxon>
        <taxon>Bacillales</taxon>
        <taxon>Bacillaceae</taxon>
        <taxon>Thalassobacillus</taxon>
    </lineage>
</organism>
<gene>
    <name evidence="4" type="ORF">SAMN05421743_11117</name>
</gene>
<dbReference type="InterPro" id="IPR015071">
    <property type="entry name" value="BOFC_N"/>
</dbReference>
<sequence length="186" mass="20970">MRTIIKSITISMLLLGTIMLAPDADSTIKGSTEKKTSIASEKQTSLVASQPLEVKVTMTKEYLDGVRETEEKVETIWAMEDFWASYTGWTLVDQGDGFVEFKKKIDDLSPEVKANGYFGIDINEQLTIFLGKPAEGQIMESFFPIPVDTLESKRMEELEKGIKIKDKEHFQKVIKTYSGKNMTGKQ</sequence>
<dbReference type="InterPro" id="IPR015050">
    <property type="entry name" value="BofC_C"/>
</dbReference>
<name>A0A1H4FBU4_9BACI</name>
<dbReference type="Gene3D" id="3.10.20.420">
    <property type="entry name" value="Bypass-of-forespore C, N-terminal domain"/>
    <property type="match status" value="1"/>
</dbReference>
<dbReference type="Pfam" id="PF08955">
    <property type="entry name" value="BofC_C"/>
    <property type="match status" value="1"/>
</dbReference>
<keyword evidence="5" id="KW-1185">Reference proteome</keyword>
<reference evidence="4 5" key="1">
    <citation type="submission" date="2016-10" db="EMBL/GenBank/DDBJ databases">
        <authorList>
            <person name="de Groot N.N."/>
        </authorList>
    </citation>
    <scope>NUCLEOTIDE SEQUENCE [LARGE SCALE GENOMIC DNA]</scope>
    <source>
        <strain evidence="4 5">CCM7597</strain>
    </source>
</reference>
<dbReference type="OrthoDB" id="2678751at2"/>
<protein>
    <submittedName>
        <fullName evidence="4">Forespore regulator of the sigma-K checkpoint</fullName>
    </submittedName>
</protein>
<feature type="signal peptide" evidence="1">
    <location>
        <begin position="1"/>
        <end position="21"/>
    </location>
</feature>
<feature type="domain" description="Bypass of forespore C C-terminal" evidence="2">
    <location>
        <begin position="106"/>
        <end position="177"/>
    </location>
</feature>
<dbReference type="Gene3D" id="3.30.70.1740">
    <property type="entry name" value="Bypass-of-forespore C, C-terminal domain"/>
    <property type="match status" value="1"/>
</dbReference>
<dbReference type="Proteomes" id="UP000198584">
    <property type="component" value="Unassembled WGS sequence"/>
</dbReference>
<keyword evidence="1" id="KW-0732">Signal</keyword>
<feature type="domain" description="Bypass-of-forespore C N-terminal" evidence="3">
    <location>
        <begin position="54"/>
        <end position="104"/>
    </location>
</feature>
<dbReference type="AlphaFoldDB" id="A0A1H4FBU4"/>
<evidence type="ECO:0000313" key="5">
    <source>
        <dbReference type="Proteomes" id="UP000198584"/>
    </source>
</evidence>
<dbReference type="EMBL" id="FNQR01000011">
    <property type="protein sequence ID" value="SEA94641.1"/>
    <property type="molecule type" value="Genomic_DNA"/>
</dbReference>
<proteinExistence type="predicted"/>
<evidence type="ECO:0000259" key="2">
    <source>
        <dbReference type="Pfam" id="PF08955"/>
    </source>
</evidence>
<accession>A0A1H4FBU4</accession>
<dbReference type="InterPro" id="IPR038118">
    <property type="entry name" value="BOFC_N_sf"/>
</dbReference>
<evidence type="ECO:0000259" key="3">
    <source>
        <dbReference type="Pfam" id="PF08977"/>
    </source>
</evidence>
<evidence type="ECO:0000256" key="1">
    <source>
        <dbReference type="SAM" id="SignalP"/>
    </source>
</evidence>
<feature type="chain" id="PRO_5011547400" evidence="1">
    <location>
        <begin position="22"/>
        <end position="186"/>
    </location>
</feature>
<dbReference type="RefSeq" id="WP_093045474.1">
    <property type="nucleotide sequence ID" value="NZ_FNQR01000011.1"/>
</dbReference>
<evidence type="ECO:0000313" key="4">
    <source>
        <dbReference type="EMBL" id="SEA94641.1"/>
    </source>
</evidence>
<dbReference type="InterPro" id="IPR038117">
    <property type="entry name" value="BofC_C_sf"/>
</dbReference>
<dbReference type="STRING" id="571932.SAMN05421743_11117"/>